<dbReference type="Proteomes" id="UP001320420">
    <property type="component" value="Unassembled WGS sequence"/>
</dbReference>
<feature type="compositionally biased region" description="Basic and acidic residues" evidence="1">
    <location>
        <begin position="27"/>
        <end position="41"/>
    </location>
</feature>
<accession>A0AAN9V1Q4</accession>
<feature type="region of interest" description="Disordered" evidence="1">
    <location>
        <begin position="74"/>
        <end position="122"/>
    </location>
</feature>
<protein>
    <submittedName>
        <fullName evidence="2">Uncharacterized protein</fullName>
    </submittedName>
</protein>
<feature type="region of interest" description="Disordered" evidence="1">
    <location>
        <begin position="1"/>
        <end position="45"/>
    </location>
</feature>
<comment type="caution">
    <text evidence="2">The sequence shown here is derived from an EMBL/GenBank/DDBJ whole genome shotgun (WGS) entry which is preliminary data.</text>
</comment>
<feature type="compositionally biased region" description="Basic and acidic residues" evidence="1">
    <location>
        <begin position="87"/>
        <end position="122"/>
    </location>
</feature>
<evidence type="ECO:0000256" key="1">
    <source>
        <dbReference type="SAM" id="MobiDB-lite"/>
    </source>
</evidence>
<dbReference type="AlphaFoldDB" id="A0AAN9V1Q4"/>
<name>A0AAN9V1Q4_9PEZI</name>
<keyword evidence="3" id="KW-1185">Reference proteome</keyword>
<proteinExistence type="predicted"/>
<organism evidence="2 3">
    <name type="scientific">Diatrype stigma</name>
    <dbReference type="NCBI Taxonomy" id="117547"/>
    <lineage>
        <taxon>Eukaryota</taxon>
        <taxon>Fungi</taxon>
        <taxon>Dikarya</taxon>
        <taxon>Ascomycota</taxon>
        <taxon>Pezizomycotina</taxon>
        <taxon>Sordariomycetes</taxon>
        <taxon>Xylariomycetidae</taxon>
        <taxon>Xylariales</taxon>
        <taxon>Diatrypaceae</taxon>
        <taxon>Diatrype</taxon>
    </lineage>
</organism>
<dbReference type="EMBL" id="JAKJXP020000002">
    <property type="protein sequence ID" value="KAK7757621.1"/>
    <property type="molecule type" value="Genomic_DNA"/>
</dbReference>
<sequence length="161" mass="17472">MATAEEIGKSSCRVTRGVHRGQAGDRNGVEPREDVGREELVGGHGRIAVPEEPERLGVLHLLPVEALEGLDRGEGAPVDRFYVPDADGAHDAADAVPEQPDRDDGQDDRGRAQGHVVEEVLRREDDDALGRVGRRRCRDGAHGVFLQVPRPVVEEGDEPDP</sequence>
<evidence type="ECO:0000313" key="3">
    <source>
        <dbReference type="Proteomes" id="UP001320420"/>
    </source>
</evidence>
<reference evidence="2 3" key="1">
    <citation type="submission" date="2024-02" db="EMBL/GenBank/DDBJ databases">
        <title>De novo assembly and annotation of 12 fungi associated with fruit tree decline syndrome in Ontario, Canada.</title>
        <authorList>
            <person name="Sulman M."/>
            <person name="Ellouze W."/>
            <person name="Ilyukhin E."/>
        </authorList>
    </citation>
    <scope>NUCLEOTIDE SEQUENCE [LARGE SCALE GENOMIC DNA]</scope>
    <source>
        <strain evidence="2 3">M11/M66-122</strain>
    </source>
</reference>
<gene>
    <name evidence="2" type="ORF">SLS62_000636</name>
</gene>
<evidence type="ECO:0000313" key="2">
    <source>
        <dbReference type="EMBL" id="KAK7757621.1"/>
    </source>
</evidence>